<evidence type="ECO:0000256" key="3">
    <source>
        <dbReference type="ARBA" id="ARBA00022777"/>
    </source>
</evidence>
<dbReference type="PROSITE" id="PS50042">
    <property type="entry name" value="CNMP_BINDING_3"/>
    <property type="match status" value="1"/>
</dbReference>
<dbReference type="Pfam" id="PF02518">
    <property type="entry name" value="HATPase_c"/>
    <property type="match status" value="1"/>
</dbReference>
<evidence type="ECO:0000256" key="4">
    <source>
        <dbReference type="ARBA" id="ARBA00023012"/>
    </source>
</evidence>
<feature type="domain" description="Cyclic nucleotide-binding" evidence="5">
    <location>
        <begin position="15"/>
        <end position="84"/>
    </location>
</feature>
<evidence type="ECO:0000259" key="6">
    <source>
        <dbReference type="PROSITE" id="PS50109"/>
    </source>
</evidence>
<dbReference type="InterPro" id="IPR018490">
    <property type="entry name" value="cNMP-bd_dom_sf"/>
</dbReference>
<dbReference type="PRINTS" id="PR00344">
    <property type="entry name" value="BCTRLSENSOR"/>
</dbReference>
<reference evidence="7 8" key="1">
    <citation type="journal article" date="2019" name="Int. J. Syst. Evol. Microbiol.">
        <title>The Global Catalogue of Microorganisms (GCM) 10K type strain sequencing project: providing services to taxonomists for standard genome sequencing and annotation.</title>
        <authorList>
            <consortium name="The Broad Institute Genomics Platform"/>
            <consortium name="The Broad Institute Genome Sequencing Center for Infectious Disease"/>
            <person name="Wu L."/>
            <person name="Ma J."/>
        </authorList>
    </citation>
    <scope>NUCLEOTIDE SEQUENCE [LARGE SCALE GENOMIC DNA]</scope>
    <source>
        <strain evidence="7 8">JCM 10425</strain>
    </source>
</reference>
<dbReference type="Proteomes" id="UP001500967">
    <property type="component" value="Unassembled WGS sequence"/>
</dbReference>
<dbReference type="Gene3D" id="2.60.120.10">
    <property type="entry name" value="Jelly Rolls"/>
    <property type="match status" value="1"/>
</dbReference>
<keyword evidence="7" id="KW-0547">Nucleotide-binding</keyword>
<dbReference type="SMART" id="SM00387">
    <property type="entry name" value="HATPase_c"/>
    <property type="match status" value="1"/>
</dbReference>
<dbReference type="InterPro" id="IPR003594">
    <property type="entry name" value="HATPase_dom"/>
</dbReference>
<sequence>MADRVSPAELQKLFLFEALDPEQLTWLSEHGEVEEREAGATVYAEGDEATCFFVLLSGTIKMSRNVGGARVEISRTSQPGSYAGAYLSYLGDRVQQRYLQTLTSLTASRFFVLPATDWGTVVSTWFPMTVHLLEGLYFGGQASQAAVGSREKLQALGSLTAGLTHELNNPAAATARAASLLRERVAKSRHKLAALARGDIPRERLAVLVDLQEDAVERCAKAKELSPVETNDREDEMGDWLEERDVPFAWDLAPTLVAAGIDVGWLDDAEERLGGQHLDSALHWIGYTLETEQLMMEISQASGRISELVTAAKQYSQLDRAPHQWIDVHEGIDSTLVMLSGKINKKDITVVKEYDRTLPQVPAYPGELNQVWTNLIVNAIAAMNGKGTLTIRTSLRRPEDPDSPVQVEVCDTGSGVPDDIKERIFEPFFTTKGVGEGTGLGLDISWRIVVNRHGGDLSVESVPGDTRFIVCLPRTEPTRGAAVPQ</sequence>
<evidence type="ECO:0000313" key="7">
    <source>
        <dbReference type="EMBL" id="GAA0260048.1"/>
    </source>
</evidence>
<protein>
    <recommendedName>
        <fullName evidence="2">histidine kinase</fullName>
        <ecNumber evidence="2">2.7.13.3</ecNumber>
    </recommendedName>
</protein>
<keyword evidence="3" id="KW-0418">Kinase</keyword>
<keyword evidence="7" id="KW-0067">ATP-binding</keyword>
<dbReference type="InterPro" id="IPR036890">
    <property type="entry name" value="HATPase_C_sf"/>
</dbReference>
<dbReference type="InterPro" id="IPR000595">
    <property type="entry name" value="cNMP-bd_dom"/>
</dbReference>
<dbReference type="CDD" id="cd00038">
    <property type="entry name" value="CAP_ED"/>
    <property type="match status" value="1"/>
</dbReference>
<dbReference type="PANTHER" id="PTHR43065">
    <property type="entry name" value="SENSOR HISTIDINE KINASE"/>
    <property type="match status" value="1"/>
</dbReference>
<dbReference type="Gene3D" id="1.10.287.130">
    <property type="match status" value="1"/>
</dbReference>
<keyword evidence="4" id="KW-0902">Two-component regulatory system</keyword>
<dbReference type="GO" id="GO:0005524">
    <property type="term" value="F:ATP binding"/>
    <property type="evidence" value="ECO:0007669"/>
    <property type="project" value="UniProtKB-KW"/>
</dbReference>
<organism evidence="7 8">
    <name type="scientific">Cryptosporangium japonicum</name>
    <dbReference type="NCBI Taxonomy" id="80872"/>
    <lineage>
        <taxon>Bacteria</taxon>
        <taxon>Bacillati</taxon>
        <taxon>Actinomycetota</taxon>
        <taxon>Actinomycetes</taxon>
        <taxon>Cryptosporangiales</taxon>
        <taxon>Cryptosporangiaceae</taxon>
        <taxon>Cryptosporangium</taxon>
    </lineage>
</organism>
<dbReference type="SUPFAM" id="SSF51206">
    <property type="entry name" value="cAMP-binding domain-like"/>
    <property type="match status" value="1"/>
</dbReference>
<dbReference type="EMBL" id="BAAAGX010000020">
    <property type="protein sequence ID" value="GAA0260048.1"/>
    <property type="molecule type" value="Genomic_DNA"/>
</dbReference>
<gene>
    <name evidence="7" type="ORF">GCM10009539_51810</name>
</gene>
<dbReference type="RefSeq" id="WP_344651513.1">
    <property type="nucleotide sequence ID" value="NZ_BAAAGX010000020.1"/>
</dbReference>
<dbReference type="EC" id="2.7.13.3" evidence="2"/>
<feature type="domain" description="Histidine kinase" evidence="6">
    <location>
        <begin position="304"/>
        <end position="476"/>
    </location>
</feature>
<evidence type="ECO:0000313" key="8">
    <source>
        <dbReference type="Proteomes" id="UP001500967"/>
    </source>
</evidence>
<dbReference type="SUPFAM" id="SSF55874">
    <property type="entry name" value="ATPase domain of HSP90 chaperone/DNA topoisomerase II/histidine kinase"/>
    <property type="match status" value="1"/>
</dbReference>
<dbReference type="InterPro" id="IPR014710">
    <property type="entry name" value="RmlC-like_jellyroll"/>
</dbReference>
<dbReference type="PROSITE" id="PS50109">
    <property type="entry name" value="HIS_KIN"/>
    <property type="match status" value="1"/>
</dbReference>
<dbReference type="Gene3D" id="3.30.565.10">
    <property type="entry name" value="Histidine kinase-like ATPase, C-terminal domain"/>
    <property type="match status" value="1"/>
</dbReference>
<dbReference type="Pfam" id="PF00027">
    <property type="entry name" value="cNMP_binding"/>
    <property type="match status" value="1"/>
</dbReference>
<comment type="caution">
    <text evidence="7">The sequence shown here is derived from an EMBL/GenBank/DDBJ whole genome shotgun (WGS) entry which is preliminary data.</text>
</comment>
<evidence type="ECO:0000256" key="2">
    <source>
        <dbReference type="ARBA" id="ARBA00012438"/>
    </source>
</evidence>
<comment type="catalytic activity">
    <reaction evidence="1">
        <text>ATP + protein L-histidine = ADP + protein N-phospho-L-histidine.</text>
        <dbReference type="EC" id="2.7.13.3"/>
    </reaction>
</comment>
<name>A0ABN0USF5_9ACTN</name>
<keyword evidence="3" id="KW-0808">Transferase</keyword>
<evidence type="ECO:0000259" key="5">
    <source>
        <dbReference type="PROSITE" id="PS50042"/>
    </source>
</evidence>
<dbReference type="InterPro" id="IPR005467">
    <property type="entry name" value="His_kinase_dom"/>
</dbReference>
<dbReference type="InterPro" id="IPR004358">
    <property type="entry name" value="Sig_transdc_His_kin-like_C"/>
</dbReference>
<proteinExistence type="predicted"/>
<accession>A0ABN0USF5</accession>
<keyword evidence="8" id="KW-1185">Reference proteome</keyword>
<dbReference type="SMART" id="SM00100">
    <property type="entry name" value="cNMP"/>
    <property type="match status" value="1"/>
</dbReference>
<evidence type="ECO:0000256" key="1">
    <source>
        <dbReference type="ARBA" id="ARBA00000085"/>
    </source>
</evidence>
<dbReference type="PANTHER" id="PTHR43065:SF48">
    <property type="entry name" value="HISTIDINE KINASE"/>
    <property type="match status" value="1"/>
</dbReference>